<dbReference type="GeneID" id="58051324"/>
<dbReference type="EMBL" id="AP018586">
    <property type="protein sequence ID" value="BBD92627.1"/>
    <property type="molecule type" value="Genomic_DNA"/>
</dbReference>
<dbReference type="RefSeq" id="WP_002442683.1">
    <property type="nucleotide sequence ID" value="NZ_AP018585.1"/>
</dbReference>
<name>A0ABM7FQ27_9STAP</name>
<dbReference type="Proteomes" id="UP000274772">
    <property type="component" value="Chromosome"/>
</dbReference>
<organism evidence="1 2">
    <name type="scientific">Staphylococcus caprae</name>
    <dbReference type="NCBI Taxonomy" id="29380"/>
    <lineage>
        <taxon>Bacteria</taxon>
        <taxon>Bacillati</taxon>
        <taxon>Bacillota</taxon>
        <taxon>Bacilli</taxon>
        <taxon>Bacillales</taxon>
        <taxon>Staphylococcaceae</taxon>
        <taxon>Staphylococcus</taxon>
    </lineage>
</organism>
<keyword evidence="2" id="KW-1185">Reference proteome</keyword>
<evidence type="ECO:0000313" key="2">
    <source>
        <dbReference type="Proteomes" id="UP000274772"/>
    </source>
</evidence>
<reference evidence="1 2" key="1">
    <citation type="submission" date="2018-05" db="EMBL/GenBank/DDBJ databases">
        <title>Complete genome sequencing of three human clinical isolates of Staphylococcus caprae reveals virulence factors similar to those of S. epidermidis and S. capitis.</title>
        <authorList>
            <person name="Watanabe S."/>
            <person name="Cui L."/>
        </authorList>
    </citation>
    <scope>NUCLEOTIDE SEQUENCE [LARGE SCALE GENOMIC DNA]</scope>
    <source>
        <strain evidence="1 2">JMUB590</strain>
    </source>
</reference>
<sequence>MEILDCVIDTNSAIYIVKTTGGNVFHHTLSTDTPTKKVIEILTLLSDHIDKSNQTKLKI</sequence>
<evidence type="ECO:0000313" key="1">
    <source>
        <dbReference type="EMBL" id="BBD92627.1"/>
    </source>
</evidence>
<proteinExistence type="predicted"/>
<protein>
    <submittedName>
        <fullName evidence="1">Uncharacterized protein</fullName>
    </submittedName>
</protein>
<accession>A0ABM7FQ27</accession>
<gene>
    <name evidence="1" type="ORF">JMUB590_1569</name>
</gene>